<proteinExistence type="predicted"/>
<organism evidence="1">
    <name type="scientific">marine metagenome</name>
    <dbReference type="NCBI Taxonomy" id="408172"/>
    <lineage>
        <taxon>unclassified sequences</taxon>
        <taxon>metagenomes</taxon>
        <taxon>ecological metagenomes</taxon>
    </lineage>
</organism>
<accession>A0A383AVB7</accession>
<dbReference type="InterPro" id="IPR018642">
    <property type="entry name" value="DUF2066"/>
</dbReference>
<sequence>ILVSCLSARVDASDLFTIHSISIDFEANDANAARKLALGDGQVRALKALLKKLTLDTDHGRLPVVEESRLGEFVQGFEIANEQRSERRYLADLTVRFKPYAVRALLRAADIPFAESASPPIIVLPIFQRAGTTNLWDDPNPWRDAWYRFEAQEGLVDLVVPIGELADLAAINSVQALNGDRAALREFGGRHGAEEALVTVAKLEFDPSGTPSVDVTAQMYGSVVGPIRVERFSGTPDGSVEALLHDSVS</sequence>
<name>A0A383AVB7_9ZZZZ</name>
<gene>
    <name evidence="1" type="ORF">METZ01_LOCUS463989</name>
</gene>
<dbReference type="Pfam" id="PF09839">
    <property type="entry name" value="DUF2066"/>
    <property type="match status" value="1"/>
</dbReference>
<reference evidence="1" key="1">
    <citation type="submission" date="2018-05" db="EMBL/GenBank/DDBJ databases">
        <authorList>
            <person name="Lanie J.A."/>
            <person name="Ng W.-L."/>
            <person name="Kazmierczak K.M."/>
            <person name="Andrzejewski T.M."/>
            <person name="Davidsen T.M."/>
            <person name="Wayne K.J."/>
            <person name="Tettelin H."/>
            <person name="Glass J.I."/>
            <person name="Rusch D."/>
            <person name="Podicherti R."/>
            <person name="Tsui H.-C.T."/>
            <person name="Winkler M.E."/>
        </authorList>
    </citation>
    <scope>NUCLEOTIDE SEQUENCE</scope>
</reference>
<dbReference type="AlphaFoldDB" id="A0A383AVB7"/>
<evidence type="ECO:0000313" key="1">
    <source>
        <dbReference type="EMBL" id="SVE11135.1"/>
    </source>
</evidence>
<feature type="non-terminal residue" evidence="1">
    <location>
        <position position="1"/>
    </location>
</feature>
<evidence type="ECO:0008006" key="2">
    <source>
        <dbReference type="Google" id="ProtNLM"/>
    </source>
</evidence>
<dbReference type="EMBL" id="UINC01194848">
    <property type="protein sequence ID" value="SVE11135.1"/>
    <property type="molecule type" value="Genomic_DNA"/>
</dbReference>
<feature type="non-terminal residue" evidence="1">
    <location>
        <position position="249"/>
    </location>
</feature>
<protein>
    <recommendedName>
        <fullName evidence="2">DUF2066 domain-containing protein</fullName>
    </recommendedName>
</protein>